<accession>A0A0A8UQ89</accession>
<evidence type="ECO:0000313" key="2">
    <source>
        <dbReference type="Proteomes" id="UP000032803"/>
    </source>
</evidence>
<dbReference type="HOGENOM" id="CLU_1169516_0_0_6"/>
<evidence type="ECO:0000313" key="1">
    <source>
        <dbReference type="EMBL" id="CEK09247.1"/>
    </source>
</evidence>
<protein>
    <submittedName>
        <fullName evidence="1">Uncharacterized protein</fullName>
    </submittedName>
</protein>
<dbReference type="EMBL" id="LN681225">
    <property type="protein sequence ID" value="CEK09247.1"/>
    <property type="molecule type" value="Genomic_DNA"/>
</dbReference>
<dbReference type="OrthoDB" id="5653416at2"/>
<name>A0A0A8UQ89_LEGHA</name>
<dbReference type="PATRIC" id="fig|449.7.peg.1913"/>
<sequence>MKINLTDYISCFAAFVPDFDATGNPGTKAKICYQKTKEFVEILRKNSIHFPELKDISIKLEDLNNLFSDALLQQTKGLLKLNEETSLSVAVSRNQYGHMLAKIVLQNPDDFLDLIAGFIKEIKKAEENSKSDTIDEKKKLDKVDVDLLANSTVKLGFQDMFFGGAVDINAKTSRSNLSLLANGDFSNLKNLPVKLHNEQELKTLIETLQNFITRVEAIENKFGFVVEEIDNSLRFTQ</sequence>
<dbReference type="Proteomes" id="UP000032803">
    <property type="component" value="Chromosome I"/>
</dbReference>
<dbReference type="KEGG" id="lha:LHA_0131"/>
<organism evidence="1 2">
    <name type="scientific">Legionella hackeliae</name>
    <dbReference type="NCBI Taxonomy" id="449"/>
    <lineage>
        <taxon>Bacteria</taxon>
        <taxon>Pseudomonadati</taxon>
        <taxon>Pseudomonadota</taxon>
        <taxon>Gammaproteobacteria</taxon>
        <taxon>Legionellales</taxon>
        <taxon>Legionellaceae</taxon>
        <taxon>Legionella</taxon>
    </lineage>
</organism>
<gene>
    <name evidence="1" type="ORF">LHA_0131</name>
</gene>
<reference evidence="2" key="1">
    <citation type="submission" date="2014-09" db="EMBL/GenBank/DDBJ databases">
        <authorList>
            <person name="Gomez-Valero L."/>
        </authorList>
    </citation>
    <scope>NUCLEOTIDE SEQUENCE [LARGE SCALE GENOMIC DNA]</scope>
    <source>
        <strain evidence="2">ATCC35250</strain>
    </source>
</reference>
<proteinExistence type="predicted"/>
<dbReference type="RefSeq" id="WP_045104814.1">
    <property type="nucleotide sequence ID" value="NZ_LN681225.1"/>
</dbReference>
<keyword evidence="2" id="KW-1185">Reference proteome</keyword>
<dbReference type="AlphaFoldDB" id="A0A0A8UQ89"/>